<evidence type="ECO:0000313" key="9">
    <source>
        <dbReference type="Proteomes" id="UP000525298"/>
    </source>
</evidence>
<evidence type="ECO:0000259" key="7">
    <source>
        <dbReference type="Pfam" id="PF08543"/>
    </source>
</evidence>
<dbReference type="EC" id="2.7.1.49" evidence="2"/>
<keyword evidence="4" id="KW-0547">Nucleotide-binding</keyword>
<name>A0A7W0CAF8_9BACT</name>
<reference evidence="8 9" key="1">
    <citation type="submission" date="2020-07" db="EMBL/GenBank/DDBJ databases">
        <title>Genomic Encyclopedia of Type Strains, Phase IV (KMG-IV): sequencing the most valuable type-strain genomes for metagenomic binning, comparative biology and taxonomic classification.</title>
        <authorList>
            <person name="Goeker M."/>
        </authorList>
    </citation>
    <scope>NUCLEOTIDE SEQUENCE [LARGE SCALE GENOMIC DNA]</scope>
    <source>
        <strain evidence="8 9">DSM 17721</strain>
    </source>
</reference>
<dbReference type="SUPFAM" id="SSF53613">
    <property type="entry name" value="Ribokinase-like"/>
    <property type="match status" value="1"/>
</dbReference>
<dbReference type="PANTHER" id="PTHR20858:SF17">
    <property type="entry name" value="HYDROXYMETHYLPYRIMIDINE_PHOSPHOMETHYLPYRIMIDINE KINASE THI20-RELATED"/>
    <property type="match status" value="1"/>
</dbReference>
<evidence type="ECO:0000313" key="8">
    <source>
        <dbReference type="EMBL" id="MBA2882146.1"/>
    </source>
</evidence>
<sequence length="283" mass="29791">MSENAAKIPTVLSIAGSDPSGGAGIQADLKTFMAVGVYGAAVITALTAQNTRGVDGAMAVPAQFVDRQMASVLADIRIHAVKLGMLPNREICEIIAGRVKDLTVVCDPVMVSTSGHQLIDDAAVKSLMTEMIPASDFITPNLAELEILCRGPVTDMEAAGRELLNQYPDLCGAVLKGGHSRQAKEGEGTVTDWFIFRENNAVRAITAAHPHIHTRNTHGTGCTFSSAFAAFLARGKGPEEAFFSAVDLTANLISISADHAIGGGHGPLLHHKMASTGRNNHWS</sequence>
<feature type="domain" description="Pyridoxamine kinase/Phosphomethylpyrimidine kinase" evidence="7">
    <location>
        <begin position="18"/>
        <end position="268"/>
    </location>
</feature>
<protein>
    <recommendedName>
        <fullName evidence="2">hydroxymethylpyrimidine kinase</fullName>
        <ecNumber evidence="2">2.7.1.49</ecNumber>
    </recommendedName>
</protein>
<comment type="caution">
    <text evidence="8">The sequence shown here is derived from an EMBL/GenBank/DDBJ whole genome shotgun (WGS) entry which is preliminary data.</text>
</comment>
<dbReference type="InterPro" id="IPR029056">
    <property type="entry name" value="Ribokinase-like"/>
</dbReference>
<comment type="pathway">
    <text evidence="1">Cofactor biosynthesis; thiamine diphosphate biosynthesis.</text>
</comment>
<dbReference type="CDD" id="cd01169">
    <property type="entry name" value="HMPP_kinase"/>
    <property type="match status" value="1"/>
</dbReference>
<keyword evidence="5 8" id="KW-0418">Kinase</keyword>
<evidence type="ECO:0000256" key="4">
    <source>
        <dbReference type="ARBA" id="ARBA00022741"/>
    </source>
</evidence>
<dbReference type="PANTHER" id="PTHR20858">
    <property type="entry name" value="PHOSPHOMETHYLPYRIMIDINE KINASE"/>
    <property type="match status" value="1"/>
</dbReference>
<dbReference type="Gene3D" id="3.40.1190.20">
    <property type="match status" value="1"/>
</dbReference>
<organism evidence="8 9">
    <name type="scientific">Desulfosalsimonas propionicica</name>
    <dbReference type="NCBI Taxonomy" id="332175"/>
    <lineage>
        <taxon>Bacteria</taxon>
        <taxon>Pseudomonadati</taxon>
        <taxon>Thermodesulfobacteriota</taxon>
        <taxon>Desulfobacteria</taxon>
        <taxon>Desulfobacterales</taxon>
        <taxon>Desulfosalsimonadaceae</taxon>
        <taxon>Desulfosalsimonas</taxon>
    </lineage>
</organism>
<keyword evidence="6" id="KW-0067">ATP-binding</keyword>
<evidence type="ECO:0000256" key="2">
    <source>
        <dbReference type="ARBA" id="ARBA00012135"/>
    </source>
</evidence>
<dbReference type="Pfam" id="PF08543">
    <property type="entry name" value="Phos_pyr_kin"/>
    <property type="match status" value="1"/>
</dbReference>
<accession>A0A7W0CAF8</accession>
<dbReference type="GO" id="GO:0009229">
    <property type="term" value="P:thiamine diphosphate biosynthetic process"/>
    <property type="evidence" value="ECO:0007669"/>
    <property type="project" value="UniProtKB-UniPathway"/>
</dbReference>
<dbReference type="GO" id="GO:0005829">
    <property type="term" value="C:cytosol"/>
    <property type="evidence" value="ECO:0007669"/>
    <property type="project" value="TreeGrafter"/>
</dbReference>
<proteinExistence type="predicted"/>
<evidence type="ECO:0000256" key="1">
    <source>
        <dbReference type="ARBA" id="ARBA00004948"/>
    </source>
</evidence>
<dbReference type="RefSeq" id="WP_181551798.1">
    <property type="nucleotide sequence ID" value="NZ_JACDUS010000007.1"/>
</dbReference>
<evidence type="ECO:0000256" key="3">
    <source>
        <dbReference type="ARBA" id="ARBA00022679"/>
    </source>
</evidence>
<dbReference type="AlphaFoldDB" id="A0A7W0CAF8"/>
<dbReference type="GO" id="GO:0008972">
    <property type="term" value="F:phosphomethylpyrimidine kinase activity"/>
    <property type="evidence" value="ECO:0007669"/>
    <property type="project" value="InterPro"/>
</dbReference>
<dbReference type="GO" id="GO:0005524">
    <property type="term" value="F:ATP binding"/>
    <property type="evidence" value="ECO:0007669"/>
    <property type="project" value="UniProtKB-KW"/>
</dbReference>
<gene>
    <name evidence="8" type="ORF">HNR65_002487</name>
</gene>
<dbReference type="UniPathway" id="UPA00060">
    <property type="reaction ID" value="UER00138"/>
</dbReference>
<dbReference type="GO" id="GO:0009228">
    <property type="term" value="P:thiamine biosynthetic process"/>
    <property type="evidence" value="ECO:0007669"/>
    <property type="project" value="InterPro"/>
</dbReference>
<evidence type="ECO:0000256" key="6">
    <source>
        <dbReference type="ARBA" id="ARBA00022840"/>
    </source>
</evidence>
<dbReference type="InterPro" id="IPR013749">
    <property type="entry name" value="PM/HMP-P_kinase-1"/>
</dbReference>
<dbReference type="InterPro" id="IPR004399">
    <property type="entry name" value="HMP/HMP-P_kinase_dom"/>
</dbReference>
<keyword evidence="3 8" id="KW-0808">Transferase</keyword>
<evidence type="ECO:0000256" key="5">
    <source>
        <dbReference type="ARBA" id="ARBA00022777"/>
    </source>
</evidence>
<dbReference type="EMBL" id="JACDUS010000007">
    <property type="protein sequence ID" value="MBA2882146.1"/>
    <property type="molecule type" value="Genomic_DNA"/>
</dbReference>
<dbReference type="GO" id="GO:0008902">
    <property type="term" value="F:hydroxymethylpyrimidine kinase activity"/>
    <property type="evidence" value="ECO:0007669"/>
    <property type="project" value="UniProtKB-EC"/>
</dbReference>
<dbReference type="NCBIfam" id="TIGR00097">
    <property type="entry name" value="HMP-P_kinase"/>
    <property type="match status" value="1"/>
</dbReference>
<dbReference type="Proteomes" id="UP000525298">
    <property type="component" value="Unassembled WGS sequence"/>
</dbReference>
<dbReference type="FunFam" id="3.40.1190.20:FF:000003">
    <property type="entry name" value="Phosphomethylpyrimidine kinase ThiD"/>
    <property type="match status" value="1"/>
</dbReference>
<keyword evidence="9" id="KW-1185">Reference proteome</keyword>